<evidence type="ECO:0000256" key="8">
    <source>
        <dbReference type="ARBA" id="ARBA00022801"/>
    </source>
</evidence>
<evidence type="ECO:0000256" key="4">
    <source>
        <dbReference type="ARBA" id="ARBA00012448"/>
    </source>
</evidence>
<dbReference type="Pfam" id="PF00768">
    <property type="entry name" value="Peptidase_S11"/>
    <property type="match status" value="1"/>
</dbReference>
<dbReference type="EMBL" id="CP000513">
    <property type="protein sequence ID" value="ABQ14000.1"/>
    <property type="molecule type" value="Genomic_DNA"/>
</dbReference>
<keyword evidence="19" id="KW-1185">Reference proteome</keyword>
<dbReference type="KEGG" id="dno:DNO_0899"/>
<feature type="chain" id="PRO_5002682441" description="serine-type D-Ala-D-Ala carboxypeptidase" evidence="16">
    <location>
        <begin position="22"/>
        <end position="375"/>
    </location>
</feature>
<dbReference type="InterPro" id="IPR018044">
    <property type="entry name" value="Peptidase_S11"/>
</dbReference>
<feature type="domain" description="Peptidase S11 D-Ala-D-Ala carboxypeptidase A C-terminal" evidence="17">
    <location>
        <begin position="269"/>
        <end position="358"/>
    </location>
</feature>
<evidence type="ECO:0000256" key="7">
    <source>
        <dbReference type="ARBA" id="ARBA00022729"/>
    </source>
</evidence>
<comment type="similarity">
    <text evidence="3 15">Belongs to the peptidase S11 family.</text>
</comment>
<feature type="binding site" evidence="14">
    <location>
        <position position="219"/>
    </location>
    <ligand>
        <name>substrate</name>
    </ligand>
</feature>
<dbReference type="InterPro" id="IPR015956">
    <property type="entry name" value="Peniciliin-bd_prot_C_sf"/>
</dbReference>
<dbReference type="RefSeq" id="WP_012031215.1">
    <property type="nucleotide sequence ID" value="NC_009446.1"/>
</dbReference>
<feature type="active site" description="Acyl-ester intermediate" evidence="13">
    <location>
        <position position="57"/>
    </location>
</feature>
<proteinExistence type="inferred from homology"/>
<dbReference type="STRING" id="246195.DNO_0899"/>
<evidence type="ECO:0000256" key="2">
    <source>
        <dbReference type="ARBA" id="ARBA00004752"/>
    </source>
</evidence>
<dbReference type="SMART" id="SM00936">
    <property type="entry name" value="PBP5_C"/>
    <property type="match status" value="1"/>
</dbReference>
<protein>
    <recommendedName>
        <fullName evidence="4">serine-type D-Ala-D-Ala carboxypeptidase</fullName>
        <ecNumber evidence="4">3.4.16.4</ecNumber>
    </recommendedName>
</protein>
<dbReference type="AlphaFoldDB" id="A5EY95"/>
<feature type="signal peptide" evidence="16">
    <location>
        <begin position="1"/>
        <end position="21"/>
    </location>
</feature>
<dbReference type="PANTHER" id="PTHR21581">
    <property type="entry name" value="D-ALANYL-D-ALANINE CARBOXYPEPTIDASE"/>
    <property type="match status" value="1"/>
</dbReference>
<evidence type="ECO:0000256" key="15">
    <source>
        <dbReference type="RuleBase" id="RU004016"/>
    </source>
</evidence>
<evidence type="ECO:0000256" key="10">
    <source>
        <dbReference type="ARBA" id="ARBA00022984"/>
    </source>
</evidence>
<evidence type="ECO:0000256" key="6">
    <source>
        <dbReference type="ARBA" id="ARBA00022670"/>
    </source>
</evidence>
<evidence type="ECO:0000256" key="12">
    <source>
        <dbReference type="ARBA" id="ARBA00034000"/>
    </source>
</evidence>
<dbReference type="EC" id="3.4.16.4" evidence="4"/>
<name>A5EY95_DICNV</name>
<evidence type="ECO:0000256" key="3">
    <source>
        <dbReference type="ARBA" id="ARBA00007164"/>
    </source>
</evidence>
<dbReference type="SUPFAM" id="SSF56601">
    <property type="entry name" value="beta-lactamase/transpeptidase-like"/>
    <property type="match status" value="1"/>
</dbReference>
<keyword evidence="6" id="KW-0645">Protease</keyword>
<dbReference type="GO" id="GO:0008360">
    <property type="term" value="P:regulation of cell shape"/>
    <property type="evidence" value="ECO:0007669"/>
    <property type="project" value="UniProtKB-KW"/>
</dbReference>
<comment type="pathway">
    <text evidence="2">Cell wall biogenesis; peptidoglycan biosynthesis.</text>
</comment>
<evidence type="ECO:0000256" key="9">
    <source>
        <dbReference type="ARBA" id="ARBA00022960"/>
    </source>
</evidence>
<feature type="active site" evidence="13">
    <location>
        <position position="117"/>
    </location>
</feature>
<dbReference type="eggNOG" id="COG1686">
    <property type="taxonomic scope" value="Bacteria"/>
</dbReference>
<dbReference type="GO" id="GO:0009002">
    <property type="term" value="F:serine-type D-Ala-D-Ala carboxypeptidase activity"/>
    <property type="evidence" value="ECO:0007669"/>
    <property type="project" value="UniProtKB-EC"/>
</dbReference>
<dbReference type="GO" id="GO:0071555">
    <property type="term" value="P:cell wall organization"/>
    <property type="evidence" value="ECO:0007669"/>
    <property type="project" value="UniProtKB-KW"/>
</dbReference>
<evidence type="ECO:0000256" key="11">
    <source>
        <dbReference type="ARBA" id="ARBA00023316"/>
    </source>
</evidence>
<dbReference type="OrthoDB" id="9795979at2"/>
<keyword evidence="7 16" id="KW-0732">Signal</keyword>
<evidence type="ECO:0000256" key="5">
    <source>
        <dbReference type="ARBA" id="ARBA00022645"/>
    </source>
</evidence>
<dbReference type="Gene3D" id="2.60.410.10">
    <property type="entry name" value="D-Ala-D-Ala carboxypeptidase, C-terminal domain"/>
    <property type="match status" value="1"/>
</dbReference>
<keyword evidence="9" id="KW-0133">Cell shape</keyword>
<dbReference type="Proteomes" id="UP000000248">
    <property type="component" value="Chromosome"/>
</dbReference>
<evidence type="ECO:0000256" key="16">
    <source>
        <dbReference type="SAM" id="SignalP"/>
    </source>
</evidence>
<dbReference type="PANTHER" id="PTHR21581:SF6">
    <property type="entry name" value="TRAFFICKING PROTEIN PARTICLE COMPLEX SUBUNIT 12"/>
    <property type="match status" value="1"/>
</dbReference>
<dbReference type="InterPro" id="IPR001967">
    <property type="entry name" value="Peptidase_S11_N"/>
</dbReference>
<dbReference type="UniPathway" id="UPA00219"/>
<evidence type="ECO:0000313" key="19">
    <source>
        <dbReference type="Proteomes" id="UP000000248"/>
    </source>
</evidence>
<evidence type="ECO:0000259" key="17">
    <source>
        <dbReference type="SMART" id="SM00936"/>
    </source>
</evidence>
<keyword evidence="10" id="KW-0573">Peptidoglycan synthesis</keyword>
<dbReference type="Gene3D" id="3.40.710.10">
    <property type="entry name" value="DD-peptidase/beta-lactamase superfamily"/>
    <property type="match status" value="1"/>
</dbReference>
<dbReference type="PRINTS" id="PR00725">
    <property type="entry name" value="DADACBPTASE1"/>
</dbReference>
<feature type="active site" description="Proton acceptor" evidence="13">
    <location>
        <position position="60"/>
    </location>
</feature>
<keyword evidence="5 18" id="KW-0121">Carboxypeptidase</keyword>
<dbReference type="InterPro" id="IPR012907">
    <property type="entry name" value="Peptidase_S11_C"/>
</dbReference>
<organism evidence="18 19">
    <name type="scientific">Dichelobacter nodosus (strain VCS1703A)</name>
    <dbReference type="NCBI Taxonomy" id="246195"/>
    <lineage>
        <taxon>Bacteria</taxon>
        <taxon>Pseudomonadati</taxon>
        <taxon>Pseudomonadota</taxon>
        <taxon>Gammaproteobacteria</taxon>
        <taxon>Cardiobacteriales</taxon>
        <taxon>Cardiobacteriaceae</taxon>
        <taxon>Dichelobacter</taxon>
    </lineage>
</organism>
<dbReference type="HOGENOM" id="CLU_027070_8_1_6"/>
<sequence>MLFWKKCCFVTVFLLFFGVRAEVPPPDLPVKSYLLMDAQSGQILAERAADERLPPASITKLMTAYVTFNALKTGKIHLTDLVTISANARAQNGSRMFVEVNSQVSVNDLLQGMIVQSGNDASVALAEYIGGTVAGFVHMMNATAKQLDLQKTHYQNPTGMPDEQHFSTAHDIARLAQALIRDFPEFYHFYQQKEFTWNNIKQPNRNRLLWRNQNVDGLKTGYTDAAGYCLAASEKRGDWRLIGVVLGAEKEAQRYDAAENLLNFGFANYTQVTALRAEQVLLRGKVYKGLEAEVPIVAERTVHLLLPVTAQNAISAHVALDTLIAPITKGQKVGTITVTDGSKSYATVPALAGKDIAAAGFFKRLKDSFTLWRQK</sequence>
<evidence type="ECO:0000256" key="14">
    <source>
        <dbReference type="PIRSR" id="PIRSR618044-2"/>
    </source>
</evidence>
<evidence type="ECO:0000313" key="18">
    <source>
        <dbReference type="EMBL" id="ABQ14000.1"/>
    </source>
</evidence>
<dbReference type="GO" id="GO:0006508">
    <property type="term" value="P:proteolysis"/>
    <property type="evidence" value="ECO:0007669"/>
    <property type="project" value="UniProtKB-KW"/>
</dbReference>
<gene>
    <name evidence="18" type="ordered locus">DNO_0899</name>
</gene>
<dbReference type="GO" id="GO:0009252">
    <property type="term" value="P:peptidoglycan biosynthetic process"/>
    <property type="evidence" value="ECO:0007669"/>
    <property type="project" value="UniProtKB-UniPathway"/>
</dbReference>
<reference evidence="18 19" key="1">
    <citation type="journal article" date="2007" name="Nat. Biotechnol.">
        <title>Genome sequence and identification of candidate vaccine antigens from the animal pathogen Dichelobacter nodosus.</title>
        <authorList>
            <person name="Myers G.S."/>
            <person name="Parker D."/>
            <person name="Al-Hasani K."/>
            <person name="Kennan R.M."/>
            <person name="Seemann T."/>
            <person name="Ren Q."/>
            <person name="Badger J.H."/>
            <person name="Selengut J.D."/>
            <person name="Deboy R.T."/>
            <person name="Tettelin H."/>
            <person name="Boyce J.D."/>
            <person name="McCarl V.P."/>
            <person name="Han X."/>
            <person name="Nelson W.C."/>
            <person name="Madupu R."/>
            <person name="Mohamoud Y."/>
            <person name="Holley T."/>
            <person name="Fedorova N."/>
            <person name="Khouri H."/>
            <person name="Bottomley S.P."/>
            <person name="Whittington R.J."/>
            <person name="Adler B."/>
            <person name="Songer J.G."/>
            <person name="Rood J.I."/>
            <person name="Paulsen I.T."/>
        </authorList>
    </citation>
    <scope>NUCLEOTIDE SEQUENCE [LARGE SCALE GENOMIC DNA]</scope>
    <source>
        <strain evidence="18 19">VCS1703A</strain>
    </source>
</reference>
<keyword evidence="11" id="KW-0961">Cell wall biogenesis/degradation</keyword>
<dbReference type="InterPro" id="IPR037167">
    <property type="entry name" value="Peptidase_S11_C_sf"/>
</dbReference>
<evidence type="ECO:0000256" key="13">
    <source>
        <dbReference type="PIRSR" id="PIRSR618044-1"/>
    </source>
</evidence>
<evidence type="ECO:0000256" key="1">
    <source>
        <dbReference type="ARBA" id="ARBA00003217"/>
    </source>
</evidence>
<accession>A5EY95</accession>
<dbReference type="InterPro" id="IPR012338">
    <property type="entry name" value="Beta-lactam/transpept-like"/>
</dbReference>
<dbReference type="SUPFAM" id="SSF69189">
    <property type="entry name" value="Penicillin-binding protein associated domain"/>
    <property type="match status" value="1"/>
</dbReference>
<dbReference type="Pfam" id="PF07943">
    <property type="entry name" value="PBP5_C"/>
    <property type="match status" value="1"/>
</dbReference>
<keyword evidence="8 18" id="KW-0378">Hydrolase</keyword>
<comment type="function">
    <text evidence="1">Removes C-terminal D-alanyl residues from sugar-peptide cell wall precursors.</text>
</comment>
<comment type="catalytic activity">
    <reaction evidence="12">
        <text>Preferential cleavage: (Ac)2-L-Lys-D-Ala-|-D-Ala. Also transpeptidation of peptidyl-alanyl moieties that are N-acyl substituents of D-alanine.</text>
        <dbReference type="EC" id="3.4.16.4"/>
    </reaction>
</comment>